<dbReference type="InterPro" id="IPR001765">
    <property type="entry name" value="Carbonic_anhydrase"/>
</dbReference>
<evidence type="ECO:0000313" key="11">
    <source>
        <dbReference type="Proteomes" id="UP000282106"/>
    </source>
</evidence>
<evidence type="ECO:0000256" key="4">
    <source>
        <dbReference type="ARBA" id="ARBA00022833"/>
    </source>
</evidence>
<evidence type="ECO:0000256" key="5">
    <source>
        <dbReference type="ARBA" id="ARBA00023239"/>
    </source>
</evidence>
<evidence type="ECO:0000256" key="1">
    <source>
        <dbReference type="ARBA" id="ARBA00006217"/>
    </source>
</evidence>
<comment type="cofactor">
    <cofactor evidence="9">
        <name>Zn(2+)</name>
        <dbReference type="ChEBI" id="CHEBI:29105"/>
    </cofactor>
    <text evidence="9">Binds 1 zinc ion per subunit.</text>
</comment>
<feature type="binding site" evidence="9">
    <location>
        <position position="46"/>
    </location>
    <ligand>
        <name>Zn(2+)</name>
        <dbReference type="ChEBI" id="CHEBI:29105"/>
    </ligand>
</feature>
<dbReference type="FunFam" id="3.40.1050.10:FF:000001">
    <property type="entry name" value="Carbonic anhydrase"/>
    <property type="match status" value="1"/>
</dbReference>
<dbReference type="InterPro" id="IPR036874">
    <property type="entry name" value="Carbonic_anhydrase_sf"/>
</dbReference>
<comment type="caution">
    <text evidence="10">The sequence shown here is derived from an EMBL/GenBank/DDBJ whole genome shotgun (WGS) entry which is preliminary data.</text>
</comment>
<evidence type="ECO:0000256" key="3">
    <source>
        <dbReference type="ARBA" id="ARBA00022723"/>
    </source>
</evidence>
<keyword evidence="11" id="KW-1185">Reference proteome</keyword>
<reference evidence="10 11" key="1">
    <citation type="submission" date="2018-10" db="EMBL/GenBank/DDBJ databases">
        <authorList>
            <person name="Chen W.-M."/>
        </authorList>
    </citation>
    <scope>NUCLEOTIDE SEQUENCE [LARGE SCALE GENOMIC DNA]</scope>
    <source>
        <strain evidence="10 11">THS-13</strain>
    </source>
</reference>
<keyword evidence="3 9" id="KW-0479">Metal-binding</keyword>
<proteinExistence type="inferred from homology"/>
<feature type="binding site" evidence="9">
    <location>
        <position position="102"/>
    </location>
    <ligand>
        <name>Zn(2+)</name>
        <dbReference type="ChEBI" id="CHEBI:29105"/>
    </ligand>
</feature>
<dbReference type="GO" id="GO:0015976">
    <property type="term" value="P:carbon utilization"/>
    <property type="evidence" value="ECO:0007669"/>
    <property type="project" value="InterPro"/>
</dbReference>
<feature type="binding site" evidence="9">
    <location>
        <position position="105"/>
    </location>
    <ligand>
        <name>Zn(2+)</name>
        <dbReference type="ChEBI" id="CHEBI:29105"/>
    </ligand>
</feature>
<dbReference type="CDD" id="cd00883">
    <property type="entry name" value="beta_CA_cladeA"/>
    <property type="match status" value="1"/>
</dbReference>
<dbReference type="PANTHER" id="PTHR11002">
    <property type="entry name" value="CARBONIC ANHYDRASE"/>
    <property type="match status" value="1"/>
</dbReference>
<dbReference type="Proteomes" id="UP000282106">
    <property type="component" value="Unassembled WGS sequence"/>
</dbReference>
<keyword evidence="4 9" id="KW-0862">Zinc</keyword>
<dbReference type="InterPro" id="IPR015892">
    <property type="entry name" value="Carbonic_anhydrase_CS"/>
</dbReference>
<dbReference type="Pfam" id="PF00484">
    <property type="entry name" value="Pro_CA"/>
    <property type="match status" value="1"/>
</dbReference>
<dbReference type="GO" id="GO:0004089">
    <property type="term" value="F:carbonate dehydratase activity"/>
    <property type="evidence" value="ECO:0007669"/>
    <property type="project" value="UniProtKB-EC"/>
</dbReference>
<evidence type="ECO:0000256" key="9">
    <source>
        <dbReference type="PIRSR" id="PIRSR601765-1"/>
    </source>
</evidence>
<name>A0A3N0VDG5_9GAMM</name>
<dbReference type="EMBL" id="RJVO01000003">
    <property type="protein sequence ID" value="ROH90813.1"/>
    <property type="molecule type" value="Genomic_DNA"/>
</dbReference>
<dbReference type="EC" id="4.2.1.1" evidence="2"/>
<evidence type="ECO:0000313" key="10">
    <source>
        <dbReference type="EMBL" id="ROH90813.1"/>
    </source>
</evidence>
<dbReference type="SMART" id="SM00947">
    <property type="entry name" value="Pro_CA"/>
    <property type="match status" value="1"/>
</dbReference>
<dbReference type="FunCoup" id="A0A3N0VDG5">
    <property type="interactions" value="279"/>
</dbReference>
<evidence type="ECO:0000256" key="7">
    <source>
        <dbReference type="ARBA" id="ARBA00048348"/>
    </source>
</evidence>
<organism evidence="10 11">
    <name type="scientific">Stagnimonas aquatica</name>
    <dbReference type="NCBI Taxonomy" id="2689987"/>
    <lineage>
        <taxon>Bacteria</taxon>
        <taxon>Pseudomonadati</taxon>
        <taxon>Pseudomonadota</taxon>
        <taxon>Gammaproteobacteria</taxon>
        <taxon>Nevskiales</taxon>
        <taxon>Nevskiaceae</taxon>
        <taxon>Stagnimonas</taxon>
    </lineage>
</organism>
<comment type="catalytic activity">
    <reaction evidence="7">
        <text>hydrogencarbonate + H(+) = CO2 + H2O</text>
        <dbReference type="Rhea" id="RHEA:10748"/>
        <dbReference type="ChEBI" id="CHEBI:15377"/>
        <dbReference type="ChEBI" id="CHEBI:15378"/>
        <dbReference type="ChEBI" id="CHEBI:16526"/>
        <dbReference type="ChEBI" id="CHEBI:17544"/>
        <dbReference type="EC" id="4.2.1.1"/>
    </reaction>
</comment>
<dbReference type="AlphaFoldDB" id="A0A3N0VDG5"/>
<protein>
    <recommendedName>
        <fullName evidence="6">Carbonic anhydrase 2</fullName>
        <ecNumber evidence="2">4.2.1.1</ecNumber>
    </recommendedName>
    <alternativeName>
        <fullName evidence="8">Carbonate dehydratase 2</fullName>
    </alternativeName>
</protein>
<dbReference type="NCBIfam" id="NF007756">
    <property type="entry name" value="PRK10437.1"/>
    <property type="match status" value="1"/>
</dbReference>
<dbReference type="InParanoid" id="A0A3N0VDG5"/>
<dbReference type="Gene3D" id="3.40.1050.10">
    <property type="entry name" value="Carbonic anhydrase"/>
    <property type="match status" value="1"/>
</dbReference>
<evidence type="ECO:0000256" key="8">
    <source>
        <dbReference type="ARBA" id="ARBA00082533"/>
    </source>
</evidence>
<dbReference type="PROSITE" id="PS00704">
    <property type="entry name" value="PROK_CO2_ANHYDRASE_1"/>
    <property type="match status" value="1"/>
</dbReference>
<feature type="binding site" evidence="9">
    <location>
        <position position="48"/>
    </location>
    <ligand>
        <name>Zn(2+)</name>
        <dbReference type="ChEBI" id="CHEBI:29105"/>
    </ligand>
</feature>
<sequence length="230" mass="25498">MMAGNYDLQHLIDNNARWAARVVKNDPGFFRRLVAQQAPEYLWIGCADSRVPANEVVDLAPGELFVHRNVANVVNHSDVNCQSVIQFAVDVLKIKHIMVVGHYGCSGVRAALTCQRVNGVADHWLGHVRDVACRHQPLIDLEPDEAHRFSLLCELNVLEQALNVCSSLTVQDAWARGQPLTVHGWIYGLGDGLVRHLDVAVSGPADLGQLRERAVRGISEARRTHTNRPD</sequence>
<evidence type="ECO:0000256" key="6">
    <source>
        <dbReference type="ARBA" id="ARBA00039351"/>
    </source>
</evidence>
<keyword evidence="5" id="KW-0456">Lyase</keyword>
<dbReference type="PANTHER" id="PTHR11002:SF76">
    <property type="entry name" value="CARBONIC ANHYDRASE"/>
    <property type="match status" value="1"/>
</dbReference>
<dbReference type="SUPFAM" id="SSF53056">
    <property type="entry name" value="beta-carbonic anhydrase, cab"/>
    <property type="match status" value="1"/>
</dbReference>
<accession>A0A3N0VDG5</accession>
<dbReference type="GO" id="GO:0008270">
    <property type="term" value="F:zinc ion binding"/>
    <property type="evidence" value="ECO:0007669"/>
    <property type="project" value="InterPro"/>
</dbReference>
<evidence type="ECO:0000256" key="2">
    <source>
        <dbReference type="ARBA" id="ARBA00012925"/>
    </source>
</evidence>
<comment type="similarity">
    <text evidence="1">Belongs to the beta-class carbonic anhydrase family.</text>
</comment>
<gene>
    <name evidence="10" type="ORF">ED208_07430</name>
</gene>